<dbReference type="EMBL" id="LT629785">
    <property type="protein sequence ID" value="SDT94613.1"/>
    <property type="molecule type" value="Genomic_DNA"/>
</dbReference>
<accession>A0A1H2EI20</accession>
<evidence type="ECO:0000313" key="1">
    <source>
        <dbReference type="EMBL" id="SDT94613.1"/>
    </source>
</evidence>
<sequence>MRYCSYCNTIFPEQPVDNLWVTGGRQMVTLAGLSKRGVAAICRLSAGAAGVCGEFLLPQRKHYI</sequence>
<evidence type="ECO:0000313" key="2">
    <source>
        <dbReference type="Proteomes" id="UP000243232"/>
    </source>
</evidence>
<name>A0A1H2EI20_9PSED</name>
<keyword evidence="2" id="KW-1185">Reference proteome</keyword>
<gene>
    <name evidence="1" type="ORF">SAMN05216296_0794</name>
</gene>
<protein>
    <submittedName>
        <fullName evidence="1">Uncharacterized protein</fullName>
    </submittedName>
</protein>
<organism evidence="1 2">
    <name type="scientific">Pseudomonas pohangensis</name>
    <dbReference type="NCBI Taxonomy" id="364197"/>
    <lineage>
        <taxon>Bacteria</taxon>
        <taxon>Pseudomonadati</taxon>
        <taxon>Pseudomonadota</taxon>
        <taxon>Gammaproteobacteria</taxon>
        <taxon>Pseudomonadales</taxon>
        <taxon>Pseudomonadaceae</taxon>
        <taxon>Pseudomonas</taxon>
    </lineage>
</organism>
<proteinExistence type="predicted"/>
<dbReference type="Proteomes" id="UP000243232">
    <property type="component" value="Chromosome I"/>
</dbReference>
<reference evidence="2" key="1">
    <citation type="submission" date="2016-10" db="EMBL/GenBank/DDBJ databases">
        <authorList>
            <person name="Varghese N."/>
            <person name="Submissions S."/>
        </authorList>
    </citation>
    <scope>NUCLEOTIDE SEQUENCE [LARGE SCALE GENOMIC DNA]</scope>
    <source>
        <strain evidence="2">DSM 17875</strain>
    </source>
</reference>
<dbReference type="AlphaFoldDB" id="A0A1H2EI20"/>